<protein>
    <recommendedName>
        <fullName evidence="9">Mitochondrial pyruvate carrier</fullName>
    </recommendedName>
</protein>
<reference evidence="10 11" key="1">
    <citation type="journal article" date="2013" name="Genome Biol.">
        <title>The genome sequence of the most widely cultivated cacao type and its use to identify candidate genes regulating pod color.</title>
        <authorList>
            <person name="Motamayor J.C."/>
            <person name="Mockaitis K."/>
            <person name="Schmutz J."/>
            <person name="Haiminen N."/>
            <person name="Iii D.L."/>
            <person name="Cornejo O."/>
            <person name="Findley S.D."/>
            <person name="Zheng P."/>
            <person name="Utro F."/>
            <person name="Royaert S."/>
            <person name="Saski C."/>
            <person name="Jenkins J."/>
            <person name="Podicheti R."/>
            <person name="Zhao M."/>
            <person name="Scheffler B.E."/>
            <person name="Stack J.C."/>
            <person name="Feltus F.A."/>
            <person name="Mustiga G.M."/>
            <person name="Amores F."/>
            <person name="Phillips W."/>
            <person name="Marelli J.P."/>
            <person name="May G.D."/>
            <person name="Shapiro H."/>
            <person name="Ma J."/>
            <person name="Bustamante C.D."/>
            <person name="Schnell R.J."/>
            <person name="Main D."/>
            <person name="Gilbert D."/>
            <person name="Parida L."/>
            <person name="Kuhn D.N."/>
        </authorList>
    </citation>
    <scope>NUCLEOTIDE SEQUENCE [LARGE SCALE GENOMIC DNA]</scope>
    <source>
        <strain evidence="11">cv. Matina 1-6</strain>
    </source>
</reference>
<sequence length="181" mass="21097">VGQFFDLKAKSNLLNPFLFAKILQIPWKHFLFSDFCNTDTTSDWCLEPFQVRVHQLLHWLYLGGGMEILRGFWNSPIGPKTTHFWGPVFNWSIPIANVFLYQALLDTKKPPEMISGNMTAVMCGYSALFMRFAWMVQPRNLHLLVCHASNETVQLYQLSRWIKAQEYFLKKEEAETQGSKD</sequence>
<keyword evidence="6" id="KW-1133">Transmembrane helix</keyword>
<keyword evidence="7 9" id="KW-0496">Mitochondrion</keyword>
<comment type="function">
    <text evidence="9">Mediates the uptake of pyruvate into mitochondria.</text>
</comment>
<dbReference type="EMBL" id="CM001882">
    <property type="protein sequence ID" value="EOY02722.1"/>
    <property type="molecule type" value="Genomic_DNA"/>
</dbReference>
<keyword evidence="3 9" id="KW-0813">Transport</keyword>
<proteinExistence type="inferred from homology"/>
<evidence type="ECO:0000256" key="9">
    <source>
        <dbReference type="RuleBase" id="RU363100"/>
    </source>
</evidence>
<gene>
    <name evidence="10" type="ORF">TCM_017110</name>
</gene>
<evidence type="ECO:0000256" key="8">
    <source>
        <dbReference type="ARBA" id="ARBA00023136"/>
    </source>
</evidence>
<dbReference type="PANTHER" id="PTHR14154">
    <property type="entry name" value="UPF0041 BRAIN PROTEIN 44-RELATED"/>
    <property type="match status" value="1"/>
</dbReference>
<keyword evidence="8" id="KW-0472">Membrane</keyword>
<keyword evidence="4" id="KW-0812">Transmembrane</keyword>
<comment type="similarity">
    <text evidence="2 9">Belongs to the mitochondrial pyruvate carrier (MPC) (TC 2.A.105) family.</text>
</comment>
<dbReference type="eggNOG" id="KOG1590">
    <property type="taxonomic scope" value="Eukaryota"/>
</dbReference>
<evidence type="ECO:0000313" key="11">
    <source>
        <dbReference type="Proteomes" id="UP000026915"/>
    </source>
</evidence>
<dbReference type="GO" id="GO:0006850">
    <property type="term" value="P:pyruvate import into mitochondria"/>
    <property type="evidence" value="ECO:0000318"/>
    <property type="project" value="GO_Central"/>
</dbReference>
<dbReference type="Proteomes" id="UP000026915">
    <property type="component" value="Chromosome 4"/>
</dbReference>
<evidence type="ECO:0000256" key="3">
    <source>
        <dbReference type="ARBA" id="ARBA00022448"/>
    </source>
</evidence>
<feature type="non-terminal residue" evidence="10">
    <location>
        <position position="1"/>
    </location>
</feature>
<evidence type="ECO:0000256" key="2">
    <source>
        <dbReference type="ARBA" id="ARBA00006416"/>
    </source>
</evidence>
<name>A0A061EEA9_THECC</name>
<dbReference type="InterPro" id="IPR005336">
    <property type="entry name" value="MPC"/>
</dbReference>
<evidence type="ECO:0000256" key="4">
    <source>
        <dbReference type="ARBA" id="ARBA00022692"/>
    </source>
</evidence>
<evidence type="ECO:0000256" key="6">
    <source>
        <dbReference type="ARBA" id="ARBA00022989"/>
    </source>
</evidence>
<comment type="subcellular location">
    <subcellularLocation>
        <location evidence="1 9">Mitochondrion inner membrane</location>
        <topology evidence="1 9">Multi-pass membrane protein</topology>
    </subcellularLocation>
</comment>
<evidence type="ECO:0000256" key="5">
    <source>
        <dbReference type="ARBA" id="ARBA00022792"/>
    </source>
</evidence>
<organism evidence="10 11">
    <name type="scientific">Theobroma cacao</name>
    <name type="common">Cacao</name>
    <name type="synonym">Cocoa</name>
    <dbReference type="NCBI Taxonomy" id="3641"/>
    <lineage>
        <taxon>Eukaryota</taxon>
        <taxon>Viridiplantae</taxon>
        <taxon>Streptophyta</taxon>
        <taxon>Embryophyta</taxon>
        <taxon>Tracheophyta</taxon>
        <taxon>Spermatophyta</taxon>
        <taxon>Magnoliopsida</taxon>
        <taxon>eudicotyledons</taxon>
        <taxon>Gunneridae</taxon>
        <taxon>Pentapetalae</taxon>
        <taxon>rosids</taxon>
        <taxon>malvids</taxon>
        <taxon>Malvales</taxon>
        <taxon>Malvaceae</taxon>
        <taxon>Byttnerioideae</taxon>
        <taxon>Theobroma</taxon>
    </lineage>
</organism>
<dbReference type="AlphaFoldDB" id="A0A061EEA9"/>
<accession>A0A061EEA9</accession>
<dbReference type="GO" id="GO:0005743">
    <property type="term" value="C:mitochondrial inner membrane"/>
    <property type="evidence" value="ECO:0000318"/>
    <property type="project" value="GO_Central"/>
</dbReference>
<keyword evidence="11" id="KW-1185">Reference proteome</keyword>
<evidence type="ECO:0000256" key="1">
    <source>
        <dbReference type="ARBA" id="ARBA00004448"/>
    </source>
</evidence>
<evidence type="ECO:0000256" key="7">
    <source>
        <dbReference type="ARBA" id="ARBA00023128"/>
    </source>
</evidence>
<dbReference type="Pfam" id="PF03650">
    <property type="entry name" value="MPC"/>
    <property type="match status" value="1"/>
</dbReference>
<dbReference type="GO" id="GO:0050833">
    <property type="term" value="F:pyruvate transmembrane transporter activity"/>
    <property type="evidence" value="ECO:0000318"/>
    <property type="project" value="GO_Central"/>
</dbReference>
<keyword evidence="5 9" id="KW-0999">Mitochondrion inner membrane</keyword>
<evidence type="ECO:0000313" key="10">
    <source>
        <dbReference type="EMBL" id="EOY02722.1"/>
    </source>
</evidence>
<dbReference type="Gramene" id="EOY02722">
    <property type="protein sequence ID" value="EOY02722"/>
    <property type="gene ID" value="TCM_017110"/>
</dbReference>